<evidence type="ECO:0000313" key="2">
    <source>
        <dbReference type="Proteomes" id="UP000323257"/>
    </source>
</evidence>
<accession>A0A5S5CGX2</accession>
<reference evidence="1 2" key="1">
    <citation type="submission" date="2019-07" db="EMBL/GenBank/DDBJ databases">
        <title>Genomic Encyclopedia of Type Strains, Phase III (KMG-III): the genomes of soil and plant-associated and newly described type strains.</title>
        <authorList>
            <person name="Whitman W."/>
        </authorList>
    </citation>
    <scope>NUCLEOTIDE SEQUENCE [LARGE SCALE GENOMIC DNA]</scope>
    <source>
        <strain evidence="1 2">BL24</strain>
    </source>
</reference>
<name>A0A5S5CGX2_9BACL</name>
<protein>
    <submittedName>
        <fullName evidence="1">Uncharacterized protein</fullName>
    </submittedName>
</protein>
<dbReference type="OrthoDB" id="2659331at2"/>
<evidence type="ECO:0000313" key="1">
    <source>
        <dbReference type="EMBL" id="TYP78962.1"/>
    </source>
</evidence>
<dbReference type="AlphaFoldDB" id="A0A5S5CGX2"/>
<proteinExistence type="predicted"/>
<keyword evidence="2" id="KW-1185">Reference proteome</keyword>
<gene>
    <name evidence="1" type="ORF">BCM02_10177</name>
</gene>
<sequence>MKSKLTAALMVATFVLLASSLVYLYSEQQKVEHGMKMKVEGLVGTSLFRIWSGYDSMLDQDSAELEIEQVNDMVVKLAVVEAYSEIVDRAVNTLLLIPISIDMKAMIGSMQDSYEANGGFTEQDRSKFETLQKAITELIPLIHQVYYVPESVEGAEVTLQVNNTEELRAFMNKLNAIVAGNH</sequence>
<comment type="caution">
    <text evidence="1">The sequence shown here is derived from an EMBL/GenBank/DDBJ whole genome shotgun (WGS) entry which is preliminary data.</text>
</comment>
<organism evidence="1 2">
    <name type="scientific">Paenibacillus methanolicus</name>
    <dbReference type="NCBI Taxonomy" id="582686"/>
    <lineage>
        <taxon>Bacteria</taxon>
        <taxon>Bacillati</taxon>
        <taxon>Bacillota</taxon>
        <taxon>Bacilli</taxon>
        <taxon>Bacillales</taxon>
        <taxon>Paenibacillaceae</taxon>
        <taxon>Paenibacillus</taxon>
    </lineage>
</organism>
<dbReference type="EMBL" id="VNHS01000001">
    <property type="protein sequence ID" value="TYP78962.1"/>
    <property type="molecule type" value="Genomic_DNA"/>
</dbReference>
<dbReference type="RefSeq" id="WP_148927080.1">
    <property type="nucleotide sequence ID" value="NZ_VNHS01000001.1"/>
</dbReference>
<dbReference type="Proteomes" id="UP000323257">
    <property type="component" value="Unassembled WGS sequence"/>
</dbReference>